<dbReference type="Proteomes" id="UP000283426">
    <property type="component" value="Unassembled WGS sequence"/>
</dbReference>
<dbReference type="EMBL" id="QRYC01000026">
    <property type="protein sequence ID" value="RGU54734.1"/>
    <property type="molecule type" value="Genomic_DNA"/>
</dbReference>
<dbReference type="Proteomes" id="UP000284243">
    <property type="component" value="Unassembled WGS sequence"/>
</dbReference>
<comment type="caution">
    <text evidence="3">The sequence shown here is derived from an EMBL/GenBank/DDBJ whole genome shotgun (WGS) entry which is preliminary data.</text>
</comment>
<organism evidence="3 6">
    <name type="scientific">Odoribacter splanchnicus</name>
    <dbReference type="NCBI Taxonomy" id="28118"/>
    <lineage>
        <taxon>Bacteria</taxon>
        <taxon>Pseudomonadati</taxon>
        <taxon>Bacteroidota</taxon>
        <taxon>Bacteroidia</taxon>
        <taxon>Bacteroidales</taxon>
        <taxon>Odoribacteraceae</taxon>
        <taxon>Odoribacter</taxon>
    </lineage>
</organism>
<dbReference type="EMBL" id="QRYW01000004">
    <property type="protein sequence ID" value="RGV30078.1"/>
    <property type="molecule type" value="Genomic_DNA"/>
</dbReference>
<dbReference type="EMBL" id="QSCO01000001">
    <property type="protein sequence ID" value="RGY09913.1"/>
    <property type="molecule type" value="Genomic_DNA"/>
</dbReference>
<accession>A0A1Y3YGD8</accession>
<evidence type="ECO:0000313" key="5">
    <source>
        <dbReference type="Proteomes" id="UP000284243"/>
    </source>
</evidence>
<proteinExistence type="predicted"/>
<evidence type="ECO:0000313" key="2">
    <source>
        <dbReference type="EMBL" id="RGV30078.1"/>
    </source>
</evidence>
<dbReference type="AlphaFoldDB" id="A0A1Y3YGD8"/>
<evidence type="ECO:0000313" key="6">
    <source>
        <dbReference type="Proteomes" id="UP000284434"/>
    </source>
</evidence>
<name>A0A1Y3YGD8_9BACT</name>
<evidence type="ECO:0000313" key="1">
    <source>
        <dbReference type="EMBL" id="RGU54734.1"/>
    </source>
</evidence>
<evidence type="ECO:0000313" key="3">
    <source>
        <dbReference type="EMBL" id="RGY09913.1"/>
    </source>
</evidence>
<evidence type="ECO:0000313" key="4">
    <source>
        <dbReference type="Proteomes" id="UP000283426"/>
    </source>
</evidence>
<protein>
    <submittedName>
        <fullName evidence="3">Uncharacterized protein</fullName>
    </submittedName>
</protein>
<gene>
    <name evidence="2" type="ORF">DWW24_02885</name>
    <name evidence="1" type="ORF">DWW57_14890</name>
    <name evidence="3" type="ORF">DXA53_01050</name>
</gene>
<sequence>MDTKLHNVYELLNFSPRKYLSLNAVYKYKSAVRIKSLFCADNERFTLLIQNKIKYPAIKKQHKYGQKRR</sequence>
<dbReference type="Proteomes" id="UP000284434">
    <property type="component" value="Unassembled WGS sequence"/>
</dbReference>
<reference evidence="4 5" key="1">
    <citation type="submission" date="2018-08" db="EMBL/GenBank/DDBJ databases">
        <title>A genome reference for cultivated species of the human gut microbiota.</title>
        <authorList>
            <person name="Zou Y."/>
            <person name="Xue W."/>
            <person name="Luo G."/>
        </authorList>
    </citation>
    <scope>NUCLEOTIDE SEQUENCE [LARGE SCALE GENOMIC DNA]</scope>
    <source>
        <strain evidence="2 4">AF14-6AC</strain>
        <strain evidence="1 5">AF16-14</strain>
        <strain evidence="3 6">OF03-11</strain>
    </source>
</reference>